<feature type="region of interest" description="Disordered" evidence="1">
    <location>
        <begin position="105"/>
        <end position="125"/>
    </location>
</feature>
<dbReference type="EMBL" id="FWZX01000033">
    <property type="protein sequence ID" value="SMF74175.1"/>
    <property type="molecule type" value="Genomic_DNA"/>
</dbReference>
<proteinExistence type="predicted"/>
<evidence type="ECO:0000313" key="3">
    <source>
        <dbReference type="EMBL" id="SMF74175.1"/>
    </source>
</evidence>
<keyword evidence="4" id="KW-1185">Reference proteome</keyword>
<sequence length="199" mass="20590">MMLSHSPAVRFPLAALPAVLLLALALAACGGPSAPPRPASAASGARVGPEGAPSEAEAPPQLQTRATISRELAEGGRSLRVTVDDLRPGERVALIALEGPDGSRVVAGPDQIRTGSRTSGTGTTRPRVQLEGGNNERMGVTLSMDVFSTRPKGEPERESALAWAFLPLPDPAAYAAAPGRWTVQATLQDETGRSLEIGD</sequence>
<name>A0A1Y6CM61_9PROT</name>
<evidence type="ECO:0000256" key="2">
    <source>
        <dbReference type="SAM" id="SignalP"/>
    </source>
</evidence>
<evidence type="ECO:0000313" key="4">
    <source>
        <dbReference type="Proteomes" id="UP000192917"/>
    </source>
</evidence>
<feature type="compositionally biased region" description="Low complexity" evidence="1">
    <location>
        <begin position="39"/>
        <end position="60"/>
    </location>
</feature>
<reference evidence="3 4" key="1">
    <citation type="submission" date="2017-04" db="EMBL/GenBank/DDBJ databases">
        <authorList>
            <person name="Afonso C.L."/>
            <person name="Miller P.J."/>
            <person name="Scott M.A."/>
            <person name="Spackman E."/>
            <person name="Goraichik I."/>
            <person name="Dimitrov K.M."/>
            <person name="Suarez D.L."/>
            <person name="Swayne D.E."/>
        </authorList>
    </citation>
    <scope>NUCLEOTIDE SEQUENCE [LARGE SCALE GENOMIC DNA]</scope>
    <source>
        <strain evidence="3 4">USBA 355</strain>
    </source>
</reference>
<keyword evidence="2" id="KW-0732">Signal</keyword>
<organism evidence="3 4">
    <name type="scientific">Tistlia consotensis USBA 355</name>
    <dbReference type="NCBI Taxonomy" id="560819"/>
    <lineage>
        <taxon>Bacteria</taxon>
        <taxon>Pseudomonadati</taxon>
        <taxon>Pseudomonadota</taxon>
        <taxon>Alphaproteobacteria</taxon>
        <taxon>Rhodospirillales</taxon>
        <taxon>Rhodovibrionaceae</taxon>
        <taxon>Tistlia</taxon>
    </lineage>
</organism>
<feature type="compositionally biased region" description="Low complexity" evidence="1">
    <location>
        <begin position="113"/>
        <end position="125"/>
    </location>
</feature>
<feature type="region of interest" description="Disordered" evidence="1">
    <location>
        <begin position="32"/>
        <end position="63"/>
    </location>
</feature>
<accession>A0A1Y6CM61</accession>
<feature type="signal peptide" evidence="2">
    <location>
        <begin position="1"/>
        <end position="27"/>
    </location>
</feature>
<protein>
    <recommendedName>
        <fullName evidence="5">Lipoprotein</fullName>
    </recommendedName>
</protein>
<evidence type="ECO:0000256" key="1">
    <source>
        <dbReference type="SAM" id="MobiDB-lite"/>
    </source>
</evidence>
<feature type="chain" id="PRO_5013096906" description="Lipoprotein" evidence="2">
    <location>
        <begin position="28"/>
        <end position="199"/>
    </location>
</feature>
<dbReference type="Proteomes" id="UP000192917">
    <property type="component" value="Unassembled WGS sequence"/>
</dbReference>
<evidence type="ECO:0008006" key="5">
    <source>
        <dbReference type="Google" id="ProtNLM"/>
    </source>
</evidence>
<gene>
    <name evidence="3" type="ORF">SAMN05428998_1335</name>
</gene>
<dbReference type="AlphaFoldDB" id="A0A1Y6CM61"/>